<evidence type="ECO:0000256" key="11">
    <source>
        <dbReference type="ARBA" id="ARBA00049878"/>
    </source>
</evidence>
<dbReference type="Pfam" id="PF02391">
    <property type="entry name" value="MoaE"/>
    <property type="match status" value="1"/>
</dbReference>
<evidence type="ECO:0000256" key="10">
    <source>
        <dbReference type="ARBA" id="ARBA00032474"/>
    </source>
</evidence>
<comment type="similarity">
    <text evidence="2">Belongs to the MoaE family.</text>
</comment>
<dbReference type="EC" id="2.8.1.12" evidence="3"/>
<dbReference type="EMBL" id="JBHTLR010000004">
    <property type="protein sequence ID" value="MFD1215574.1"/>
    <property type="molecule type" value="Genomic_DNA"/>
</dbReference>
<evidence type="ECO:0000256" key="3">
    <source>
        <dbReference type="ARBA" id="ARBA00011950"/>
    </source>
</evidence>
<evidence type="ECO:0000256" key="5">
    <source>
        <dbReference type="ARBA" id="ARBA00023150"/>
    </source>
</evidence>
<evidence type="ECO:0000256" key="2">
    <source>
        <dbReference type="ARBA" id="ARBA00005426"/>
    </source>
</evidence>
<dbReference type="CDD" id="cd00756">
    <property type="entry name" value="MoaE"/>
    <property type="match status" value="1"/>
</dbReference>
<comment type="subunit">
    <text evidence="6">Heterotetramer of 2 MoaD subunits and 2 MoaE subunits. Also stable as homodimer. The enzyme changes between these two forms during catalysis.</text>
</comment>
<dbReference type="RefSeq" id="WP_230437689.1">
    <property type="nucleotide sequence ID" value="NZ_CP087715.1"/>
</dbReference>
<evidence type="ECO:0000256" key="8">
    <source>
        <dbReference type="ARBA" id="ARBA00030407"/>
    </source>
</evidence>
<dbReference type="InterPro" id="IPR036563">
    <property type="entry name" value="MoaE_sf"/>
</dbReference>
<dbReference type="PANTHER" id="PTHR23404">
    <property type="entry name" value="MOLYBDOPTERIN SYNTHASE RELATED"/>
    <property type="match status" value="1"/>
</dbReference>
<evidence type="ECO:0000256" key="4">
    <source>
        <dbReference type="ARBA" id="ARBA00013858"/>
    </source>
</evidence>
<proteinExistence type="inferred from homology"/>
<evidence type="ECO:0000256" key="7">
    <source>
        <dbReference type="ARBA" id="ARBA00029745"/>
    </source>
</evidence>
<evidence type="ECO:0000256" key="1">
    <source>
        <dbReference type="ARBA" id="ARBA00005046"/>
    </source>
</evidence>
<dbReference type="Proteomes" id="UP001597264">
    <property type="component" value="Unassembled WGS sequence"/>
</dbReference>
<gene>
    <name evidence="12" type="ORF">ACFQ2X_03095</name>
</gene>
<name>A0ABW3U5C0_9GAMM</name>
<protein>
    <recommendedName>
        <fullName evidence="4">Molybdopterin synthase catalytic subunit</fullName>
        <ecNumber evidence="3">2.8.1.12</ecNumber>
    </recommendedName>
    <alternativeName>
        <fullName evidence="9">MPT synthase subunit 2</fullName>
    </alternativeName>
    <alternativeName>
        <fullName evidence="7">Molybdenum cofactor biosynthesis protein E</fullName>
    </alternativeName>
    <alternativeName>
        <fullName evidence="8">Molybdopterin-converting factor large subunit</fullName>
    </alternativeName>
    <alternativeName>
        <fullName evidence="10">Molybdopterin-converting factor subunit 2</fullName>
    </alternativeName>
</protein>
<keyword evidence="5" id="KW-0501">Molybdenum cofactor biosynthesis</keyword>
<evidence type="ECO:0000313" key="13">
    <source>
        <dbReference type="Proteomes" id="UP001597264"/>
    </source>
</evidence>
<dbReference type="SUPFAM" id="SSF54690">
    <property type="entry name" value="Molybdopterin synthase subunit MoaE"/>
    <property type="match status" value="1"/>
</dbReference>
<evidence type="ECO:0000256" key="6">
    <source>
        <dbReference type="ARBA" id="ARBA00026066"/>
    </source>
</evidence>
<comment type="pathway">
    <text evidence="1">Cofactor biosynthesis; molybdopterin biosynthesis.</text>
</comment>
<sequence>MSTADLSPSISIAVQPEGFDPGVEYQQLRSTNHADGATAMFVGNVRDISSASIGHKAAASVLELEHYPGMAESALTAIARAAADRWPLGRVRVIHRYGPLKAGEEIVFVGVTSPHRQAAFDACAYIMDFLKSRAPFWKKERAAGEMEGNWVEARNSDEDALKKW</sequence>
<evidence type="ECO:0000256" key="9">
    <source>
        <dbReference type="ARBA" id="ARBA00030781"/>
    </source>
</evidence>
<reference evidence="13" key="1">
    <citation type="journal article" date="2019" name="Int. J. Syst. Evol. Microbiol.">
        <title>The Global Catalogue of Microorganisms (GCM) 10K type strain sequencing project: providing services to taxonomists for standard genome sequencing and annotation.</title>
        <authorList>
            <consortium name="The Broad Institute Genomics Platform"/>
            <consortium name="The Broad Institute Genome Sequencing Center for Infectious Disease"/>
            <person name="Wu L."/>
            <person name="Ma J."/>
        </authorList>
    </citation>
    <scope>NUCLEOTIDE SEQUENCE [LARGE SCALE GENOMIC DNA]</scope>
    <source>
        <strain evidence="13">CCUG 54356</strain>
    </source>
</reference>
<keyword evidence="13" id="KW-1185">Reference proteome</keyword>
<comment type="catalytic activity">
    <reaction evidence="11">
        <text>2 [molybdopterin-synthase sulfur-carrier protein]-C-terminal-Gly-aminoethanethioate + cyclic pyranopterin phosphate + H2O = molybdopterin + 2 [molybdopterin-synthase sulfur-carrier protein]-C-terminal Gly-Gly + 2 H(+)</text>
        <dbReference type="Rhea" id="RHEA:26333"/>
        <dbReference type="Rhea" id="RHEA-COMP:12202"/>
        <dbReference type="Rhea" id="RHEA-COMP:19907"/>
        <dbReference type="ChEBI" id="CHEBI:15377"/>
        <dbReference type="ChEBI" id="CHEBI:15378"/>
        <dbReference type="ChEBI" id="CHEBI:58698"/>
        <dbReference type="ChEBI" id="CHEBI:59648"/>
        <dbReference type="ChEBI" id="CHEBI:90778"/>
        <dbReference type="ChEBI" id="CHEBI:232372"/>
        <dbReference type="EC" id="2.8.1.12"/>
    </reaction>
</comment>
<evidence type="ECO:0000313" key="12">
    <source>
        <dbReference type="EMBL" id="MFD1215574.1"/>
    </source>
</evidence>
<dbReference type="Gene3D" id="3.90.1170.40">
    <property type="entry name" value="Molybdopterin biosynthesis MoaE subunit"/>
    <property type="match status" value="1"/>
</dbReference>
<comment type="caution">
    <text evidence="12">The sequence shown here is derived from an EMBL/GenBank/DDBJ whole genome shotgun (WGS) entry which is preliminary data.</text>
</comment>
<organism evidence="12 13">
    <name type="scientific">Microbulbifer celer</name>
    <dbReference type="NCBI Taxonomy" id="435905"/>
    <lineage>
        <taxon>Bacteria</taxon>
        <taxon>Pseudomonadati</taxon>
        <taxon>Pseudomonadota</taxon>
        <taxon>Gammaproteobacteria</taxon>
        <taxon>Cellvibrionales</taxon>
        <taxon>Microbulbiferaceae</taxon>
        <taxon>Microbulbifer</taxon>
    </lineage>
</organism>
<accession>A0ABW3U5C0</accession>
<dbReference type="InterPro" id="IPR003448">
    <property type="entry name" value="Mopterin_biosynth_MoaE"/>
</dbReference>